<comment type="caution">
    <text evidence="1">The sequence shown here is derived from an EMBL/GenBank/DDBJ whole genome shotgun (WGS) entry which is preliminary data.</text>
</comment>
<sequence>MATQHYDALVPGSGQASTPLASHLKGLGLSACPVQRSHIAGCCVNEGCTLTKTMVASGRVAYLARRARECGIHPGHGDIKVDMQKVRQRKRDIVTSFRGNSDRRLKDAGVDVLMGEANFTGENEVLIELSGGGEKKLSADKIYINLGCQPSRPNIPGLASLDQSRVLDFTSIQELGEVPGHLVILGGGHIGLEFGQLFRRLVAKATIIYRASKDPELPISISVTTNPKTTLSVRASHILATGRIPNTETLGLDMVGIKTTPLGHIITTPTLSTNVDGVFVLGDVKDGPAFTHISYDDFRIIRNNLTTQNYKTQGAVKTTNERATYIPSVEYTDPQFAHIEPKFGDLKTFAKGRNLGDETKRLLKAVVDEGTGQILSFSALRS</sequence>
<dbReference type="Proteomes" id="UP000799755">
    <property type="component" value="Unassembled WGS sequence"/>
</dbReference>
<reference evidence="1" key="1">
    <citation type="journal article" date="2020" name="Stud. Mycol.">
        <title>101 Dothideomycetes genomes: a test case for predicting lifestyles and emergence of pathogens.</title>
        <authorList>
            <person name="Haridas S."/>
            <person name="Albert R."/>
            <person name="Binder M."/>
            <person name="Bloem J."/>
            <person name="Labutti K."/>
            <person name="Salamov A."/>
            <person name="Andreopoulos B."/>
            <person name="Baker S."/>
            <person name="Barry K."/>
            <person name="Bills G."/>
            <person name="Bluhm B."/>
            <person name="Cannon C."/>
            <person name="Castanera R."/>
            <person name="Culley D."/>
            <person name="Daum C."/>
            <person name="Ezra D."/>
            <person name="Gonzalez J."/>
            <person name="Henrissat B."/>
            <person name="Kuo A."/>
            <person name="Liang C."/>
            <person name="Lipzen A."/>
            <person name="Lutzoni F."/>
            <person name="Magnuson J."/>
            <person name="Mondo S."/>
            <person name="Nolan M."/>
            <person name="Ohm R."/>
            <person name="Pangilinan J."/>
            <person name="Park H.-J."/>
            <person name="Ramirez L."/>
            <person name="Alfaro M."/>
            <person name="Sun H."/>
            <person name="Tritt A."/>
            <person name="Yoshinaga Y."/>
            <person name="Zwiers L.-H."/>
            <person name="Turgeon B."/>
            <person name="Goodwin S."/>
            <person name="Spatafora J."/>
            <person name="Crous P."/>
            <person name="Grigoriev I."/>
        </authorList>
    </citation>
    <scope>NUCLEOTIDE SEQUENCE</scope>
    <source>
        <strain evidence="1">ATCC 200398</strain>
    </source>
</reference>
<protein>
    <submittedName>
        <fullName evidence="1">FAD/NAD(P)-binding domain-containing protein</fullName>
    </submittedName>
</protein>
<evidence type="ECO:0000313" key="2">
    <source>
        <dbReference type="Proteomes" id="UP000799755"/>
    </source>
</evidence>
<name>A0ACB6RGL1_9PLEO</name>
<dbReference type="EMBL" id="MU003492">
    <property type="protein sequence ID" value="KAF2477908.1"/>
    <property type="molecule type" value="Genomic_DNA"/>
</dbReference>
<organism evidence="1 2">
    <name type="scientific">Lindgomyces ingoldianus</name>
    <dbReference type="NCBI Taxonomy" id="673940"/>
    <lineage>
        <taxon>Eukaryota</taxon>
        <taxon>Fungi</taxon>
        <taxon>Dikarya</taxon>
        <taxon>Ascomycota</taxon>
        <taxon>Pezizomycotina</taxon>
        <taxon>Dothideomycetes</taxon>
        <taxon>Pleosporomycetidae</taxon>
        <taxon>Pleosporales</taxon>
        <taxon>Lindgomycetaceae</taxon>
        <taxon>Lindgomyces</taxon>
    </lineage>
</organism>
<gene>
    <name evidence="1" type="ORF">BDR25DRAFT_330527</name>
</gene>
<accession>A0ACB6RGL1</accession>
<evidence type="ECO:0000313" key="1">
    <source>
        <dbReference type="EMBL" id="KAF2477908.1"/>
    </source>
</evidence>
<proteinExistence type="predicted"/>
<keyword evidence="2" id="KW-1185">Reference proteome</keyword>